<dbReference type="GeneID" id="67030873"/>
<feature type="region of interest" description="Disordered" evidence="1">
    <location>
        <begin position="1"/>
        <end position="109"/>
    </location>
</feature>
<dbReference type="AlphaFoldDB" id="A0A8H8P4A3"/>
<accession>A0A8H8P4A3</accession>
<organism evidence="2 3">
    <name type="scientific">Rhizoctonia solani</name>
    <dbReference type="NCBI Taxonomy" id="456999"/>
    <lineage>
        <taxon>Eukaryota</taxon>
        <taxon>Fungi</taxon>
        <taxon>Dikarya</taxon>
        <taxon>Basidiomycota</taxon>
        <taxon>Agaricomycotina</taxon>
        <taxon>Agaricomycetes</taxon>
        <taxon>Cantharellales</taxon>
        <taxon>Ceratobasidiaceae</taxon>
        <taxon>Rhizoctonia</taxon>
    </lineage>
</organism>
<evidence type="ECO:0000313" key="2">
    <source>
        <dbReference type="EMBL" id="QRW23558.1"/>
    </source>
</evidence>
<reference evidence="2" key="1">
    <citation type="submission" date="2020-05" db="EMBL/GenBank/DDBJ databases">
        <title>Evolutionary and genomic comparisons of hybrid uninucleate and nonhybrid Rhizoctonia fungi.</title>
        <authorList>
            <person name="Li C."/>
            <person name="Chen X."/>
        </authorList>
    </citation>
    <scope>NUCLEOTIDE SEQUENCE</scope>
    <source>
        <strain evidence="2">AG-1 IA</strain>
    </source>
</reference>
<gene>
    <name evidence="2" type="ORF">RhiXN_08594</name>
</gene>
<feature type="compositionally biased region" description="Basic residues" evidence="1">
    <location>
        <begin position="89"/>
        <end position="102"/>
    </location>
</feature>
<dbReference type="RefSeq" id="XP_043183795.1">
    <property type="nucleotide sequence ID" value="XM_043328410.1"/>
</dbReference>
<feature type="compositionally biased region" description="Polar residues" evidence="1">
    <location>
        <begin position="18"/>
        <end position="52"/>
    </location>
</feature>
<sequence>MPPNTHQYYSEKRPTHSFKATQGGQSWSNGSQATPKSKATNARTDWLTQDSTPALRRSLTGPQPGPNAVPLNAQPSHGDAYGQNTPTQKRSKNTSHVPRHSNWHPIFQNPSIPRSVSSRLIHVMTGHGCFGEYKARMPFINGSAKCQCGDPNQTIPHLLFHCPLAEDSRKLLFEAAPDLNPATLFGTPKGLEAVAKFIYHSGIGLYK</sequence>
<dbReference type="GO" id="GO:0003964">
    <property type="term" value="F:RNA-directed DNA polymerase activity"/>
    <property type="evidence" value="ECO:0007669"/>
    <property type="project" value="UniProtKB-KW"/>
</dbReference>
<dbReference type="Proteomes" id="UP000650533">
    <property type="component" value="Chromosome 10"/>
</dbReference>
<keyword evidence="2" id="KW-0808">Transferase</keyword>
<name>A0A8H8P4A3_9AGAM</name>
<dbReference type="EMBL" id="CP059667">
    <property type="protein sequence ID" value="QRW23558.1"/>
    <property type="molecule type" value="Genomic_DNA"/>
</dbReference>
<evidence type="ECO:0000256" key="1">
    <source>
        <dbReference type="SAM" id="MobiDB-lite"/>
    </source>
</evidence>
<keyword evidence="2" id="KW-0695">RNA-directed DNA polymerase</keyword>
<protein>
    <submittedName>
        <fullName evidence="2">Reverse transcriptase from mobile element jockey protein</fullName>
    </submittedName>
</protein>
<keyword evidence="2" id="KW-0548">Nucleotidyltransferase</keyword>
<dbReference type="KEGG" id="rsx:RhiXN_08594"/>
<proteinExistence type="predicted"/>
<evidence type="ECO:0000313" key="3">
    <source>
        <dbReference type="Proteomes" id="UP000650533"/>
    </source>
</evidence>